<keyword evidence="1 4" id="KW-0812">Transmembrane</keyword>
<evidence type="ECO:0000313" key="7">
    <source>
        <dbReference type="Proteomes" id="UP000092695"/>
    </source>
</evidence>
<evidence type="ECO:0000259" key="5">
    <source>
        <dbReference type="PROSITE" id="PS50850"/>
    </source>
</evidence>
<dbReference type="Pfam" id="PF07690">
    <property type="entry name" value="MFS_1"/>
    <property type="match status" value="2"/>
</dbReference>
<organism evidence="6 7">
    <name type="scientific">Woeseia oceani</name>
    <dbReference type="NCBI Taxonomy" id="1548547"/>
    <lineage>
        <taxon>Bacteria</taxon>
        <taxon>Pseudomonadati</taxon>
        <taxon>Pseudomonadota</taxon>
        <taxon>Gammaproteobacteria</taxon>
        <taxon>Woeseiales</taxon>
        <taxon>Woeseiaceae</taxon>
        <taxon>Woeseia</taxon>
    </lineage>
</organism>
<feature type="domain" description="Major facilitator superfamily (MFS) profile" evidence="5">
    <location>
        <begin position="164"/>
        <end position="396"/>
    </location>
</feature>
<feature type="transmembrane region" description="Helical" evidence="4">
    <location>
        <begin position="161"/>
        <end position="182"/>
    </location>
</feature>
<dbReference type="InterPro" id="IPR011701">
    <property type="entry name" value="MFS"/>
</dbReference>
<dbReference type="EMBL" id="CP016268">
    <property type="protein sequence ID" value="ANO51274.1"/>
    <property type="molecule type" value="Genomic_DNA"/>
</dbReference>
<sequence>MSTRNLTVLFFCQLISATGSIVLVTLGGIIGSSLSSNPALATLPVSMMVVSVAATTIPASLLMRRIGRRAGFAMASVSAGASVLMAAHALQTVSFGWFIVSASVFGINMAFSQQYRYAAAESVAPRYAGRAISLVLLGAIGGAFVGPELVSRGAAWGDTPYVGTLLSLAVLYVVQALLFSLLQPLRGESAGSVAGAGRPLAAIVRQPLFIASVLCGTAAYGVMTLIMTATPLSMHINDGYALDETARVIRSHVIAMYLPSLVSGFLLERFGTIRLMAVGAVALLGACLVGLQGHSMLHYWWALVLLGVGWNFLYVGGTTMLTLTYSLDERFRAQAVNEFSVFGTSATASLLAGTVIHLYGWHTLVLLPLPLLAVTLISLYFVRGNSLLRKVAPQAA</sequence>
<keyword evidence="3 4" id="KW-0472">Membrane</keyword>
<dbReference type="PANTHER" id="PTHR23534:SF1">
    <property type="entry name" value="MAJOR FACILITATOR SUPERFAMILY PROTEIN"/>
    <property type="match status" value="1"/>
</dbReference>
<feature type="transmembrane region" description="Helical" evidence="4">
    <location>
        <begin position="127"/>
        <end position="146"/>
    </location>
</feature>
<dbReference type="RefSeq" id="WP_068615467.1">
    <property type="nucleotide sequence ID" value="NZ_CP016268.1"/>
</dbReference>
<evidence type="ECO:0000256" key="2">
    <source>
        <dbReference type="ARBA" id="ARBA00022989"/>
    </source>
</evidence>
<dbReference type="Proteomes" id="UP000092695">
    <property type="component" value="Chromosome"/>
</dbReference>
<proteinExistence type="predicted"/>
<dbReference type="Gene3D" id="1.20.1250.20">
    <property type="entry name" value="MFS general substrate transporter like domains"/>
    <property type="match status" value="1"/>
</dbReference>
<dbReference type="GO" id="GO:0022857">
    <property type="term" value="F:transmembrane transporter activity"/>
    <property type="evidence" value="ECO:0007669"/>
    <property type="project" value="InterPro"/>
</dbReference>
<dbReference type="SUPFAM" id="SSF103473">
    <property type="entry name" value="MFS general substrate transporter"/>
    <property type="match status" value="1"/>
</dbReference>
<dbReference type="InterPro" id="IPR036259">
    <property type="entry name" value="MFS_trans_sf"/>
</dbReference>
<evidence type="ECO:0000256" key="3">
    <source>
        <dbReference type="ARBA" id="ARBA00023136"/>
    </source>
</evidence>
<feature type="transmembrane region" description="Helical" evidence="4">
    <location>
        <begin position="274"/>
        <end position="293"/>
    </location>
</feature>
<dbReference type="PANTHER" id="PTHR23534">
    <property type="entry name" value="MFS PERMEASE"/>
    <property type="match status" value="1"/>
</dbReference>
<accession>A0A193LFX3</accession>
<keyword evidence="2 4" id="KW-1133">Transmembrane helix</keyword>
<protein>
    <recommendedName>
        <fullName evidence="5">Major facilitator superfamily (MFS) profile domain-containing protein</fullName>
    </recommendedName>
</protein>
<dbReference type="InterPro" id="IPR020846">
    <property type="entry name" value="MFS_dom"/>
</dbReference>
<keyword evidence="7" id="KW-1185">Reference proteome</keyword>
<dbReference type="STRING" id="1548547.BA177_08725"/>
<feature type="transmembrane region" description="Helical" evidence="4">
    <location>
        <begin position="208"/>
        <end position="229"/>
    </location>
</feature>
<dbReference type="AlphaFoldDB" id="A0A193LFX3"/>
<dbReference type="OrthoDB" id="8558006at2"/>
<dbReference type="KEGG" id="woc:BA177_08725"/>
<feature type="transmembrane region" description="Helical" evidence="4">
    <location>
        <begin position="43"/>
        <end position="63"/>
    </location>
</feature>
<feature type="transmembrane region" description="Helical" evidence="4">
    <location>
        <begin position="299"/>
        <end position="327"/>
    </location>
</feature>
<evidence type="ECO:0000256" key="4">
    <source>
        <dbReference type="SAM" id="Phobius"/>
    </source>
</evidence>
<evidence type="ECO:0000313" key="6">
    <source>
        <dbReference type="EMBL" id="ANO51274.1"/>
    </source>
</evidence>
<reference evidence="6 7" key="1">
    <citation type="submission" date="2016-06" db="EMBL/GenBank/DDBJ databases">
        <title>Complete genome sequence of a deep-branching marine Gamma Proteobacterium Woeseia oceani type strain XK5.</title>
        <authorList>
            <person name="Mu D."/>
            <person name="Du Z."/>
        </authorList>
    </citation>
    <scope>NUCLEOTIDE SEQUENCE [LARGE SCALE GENOMIC DNA]</scope>
    <source>
        <strain evidence="6 7">XK5</strain>
    </source>
</reference>
<feature type="transmembrane region" description="Helical" evidence="4">
    <location>
        <begin position="7"/>
        <end position="31"/>
    </location>
</feature>
<name>A0A193LFX3_9GAMM</name>
<feature type="transmembrane region" description="Helical" evidence="4">
    <location>
        <begin position="70"/>
        <end position="89"/>
    </location>
</feature>
<feature type="transmembrane region" description="Helical" evidence="4">
    <location>
        <begin position="365"/>
        <end position="382"/>
    </location>
</feature>
<gene>
    <name evidence="6" type="ORF">BA177_08725</name>
</gene>
<evidence type="ECO:0000256" key="1">
    <source>
        <dbReference type="ARBA" id="ARBA00022692"/>
    </source>
</evidence>
<feature type="transmembrane region" description="Helical" evidence="4">
    <location>
        <begin position="95"/>
        <end position="115"/>
    </location>
</feature>
<dbReference type="PROSITE" id="PS50850">
    <property type="entry name" value="MFS"/>
    <property type="match status" value="1"/>
</dbReference>